<reference evidence="1 4" key="2">
    <citation type="submission" date="2019-07" db="EMBL/GenBank/DDBJ databases">
        <title>Whole genome shotgun sequence of Myxococcus virescens NBRC 100334.</title>
        <authorList>
            <person name="Hosoyama A."/>
            <person name="Uohara A."/>
            <person name="Ohji S."/>
            <person name="Ichikawa N."/>
        </authorList>
    </citation>
    <scope>NUCLEOTIDE SEQUENCE [LARGE SCALE GENOMIC DNA]</scope>
    <source>
        <strain evidence="1 4">NBRC 100334</strain>
    </source>
</reference>
<accession>A0A511HN04</accession>
<evidence type="ECO:0000313" key="1">
    <source>
        <dbReference type="EMBL" id="GEL74774.1"/>
    </source>
</evidence>
<sequence length="46" mass="4855">MVVIITRMPIHTRTGAPTRTVRGMSTHTVATKAREKTVSGSAGTST</sequence>
<gene>
    <name evidence="1" type="ORF">MVI01_65580</name>
    <name evidence="2" type="ORF">SAMN04488504_12550</name>
</gene>
<dbReference type="EMBL" id="FNAJ01000025">
    <property type="protein sequence ID" value="SDF24041.1"/>
    <property type="molecule type" value="Genomic_DNA"/>
</dbReference>
<comment type="caution">
    <text evidence="1">The sequence shown here is derived from an EMBL/GenBank/DDBJ whole genome shotgun (WGS) entry which is preliminary data.</text>
</comment>
<evidence type="ECO:0000313" key="2">
    <source>
        <dbReference type="EMBL" id="SDF24041.1"/>
    </source>
</evidence>
<proteinExistence type="predicted"/>
<evidence type="ECO:0000313" key="4">
    <source>
        <dbReference type="Proteomes" id="UP000321224"/>
    </source>
</evidence>
<name>A0A511HN04_9BACT</name>
<dbReference type="AlphaFoldDB" id="A0A511HN04"/>
<dbReference type="Proteomes" id="UP000321224">
    <property type="component" value="Unassembled WGS sequence"/>
</dbReference>
<keyword evidence="3" id="KW-1185">Reference proteome</keyword>
<evidence type="ECO:0000313" key="3">
    <source>
        <dbReference type="Proteomes" id="UP000198717"/>
    </source>
</evidence>
<protein>
    <submittedName>
        <fullName evidence="1">Uncharacterized protein</fullName>
    </submittedName>
</protein>
<organism evidence="1 4">
    <name type="scientific">Myxococcus virescens</name>
    <dbReference type="NCBI Taxonomy" id="83456"/>
    <lineage>
        <taxon>Bacteria</taxon>
        <taxon>Pseudomonadati</taxon>
        <taxon>Myxococcota</taxon>
        <taxon>Myxococcia</taxon>
        <taxon>Myxococcales</taxon>
        <taxon>Cystobacterineae</taxon>
        <taxon>Myxococcaceae</taxon>
        <taxon>Myxococcus</taxon>
    </lineage>
</organism>
<dbReference type="Proteomes" id="UP000198717">
    <property type="component" value="Unassembled WGS sequence"/>
</dbReference>
<reference evidence="2 3" key="1">
    <citation type="submission" date="2016-10" db="EMBL/GenBank/DDBJ databases">
        <authorList>
            <person name="Varghese N."/>
            <person name="Submissions S."/>
        </authorList>
    </citation>
    <scope>NUCLEOTIDE SEQUENCE [LARGE SCALE GENOMIC DNA]</scope>
    <source>
        <strain evidence="2 3">DSM 2260</strain>
    </source>
</reference>
<dbReference type="EMBL" id="BJVY01000053">
    <property type="protein sequence ID" value="GEL74774.1"/>
    <property type="molecule type" value="Genomic_DNA"/>
</dbReference>